<sequence length="252" mass="26798">MDVMTSSTIDVSTADGTADCYLTRPDDAAPHPGVLLFMDAIGMRPQIHRMADRIAEQGYVVLAPNVFYRAGRAPIWPTPALHDPAARAEFFATIAPLMGEISADGCRLAVRDADAYLAELGKHTDGLIGISGYCLGGRLGWASAAAYPTRVAALGGFHTGRMVTDAPDSPHLLAPQVAAEIYWGHAGVDDSMTPNNVADLNAAMDAAGLTYTTEVYQGAHHGYTMADMGAYNEQAAERHYAALFELLARTLS</sequence>
<name>A0A848L4R7_9ACTN</name>
<dbReference type="Gene3D" id="3.40.50.1820">
    <property type="entry name" value="alpha/beta hydrolase"/>
    <property type="match status" value="1"/>
</dbReference>
<evidence type="ECO:0000313" key="2">
    <source>
        <dbReference type="EMBL" id="NMO03571.1"/>
    </source>
</evidence>
<dbReference type="Pfam" id="PF01738">
    <property type="entry name" value="DLH"/>
    <property type="match status" value="1"/>
</dbReference>
<reference evidence="2 3" key="1">
    <citation type="submission" date="2020-04" db="EMBL/GenBank/DDBJ databases">
        <title>Gordonia sp. nov. TBRC 11910.</title>
        <authorList>
            <person name="Suriyachadkun C."/>
        </authorList>
    </citation>
    <scope>NUCLEOTIDE SEQUENCE [LARGE SCALE GENOMIC DNA]</scope>
    <source>
        <strain evidence="2 3">TBRC 11910</strain>
    </source>
</reference>
<proteinExistence type="predicted"/>
<feature type="domain" description="Dienelactone hydrolase" evidence="1">
    <location>
        <begin position="19"/>
        <end position="249"/>
    </location>
</feature>
<dbReference type="InterPro" id="IPR002925">
    <property type="entry name" value="Dienelactn_hydro"/>
</dbReference>
<dbReference type="Proteomes" id="UP000550729">
    <property type="component" value="Unassembled WGS sequence"/>
</dbReference>
<dbReference type="InterPro" id="IPR029058">
    <property type="entry name" value="AB_hydrolase_fold"/>
</dbReference>
<dbReference type="GO" id="GO:0016787">
    <property type="term" value="F:hydrolase activity"/>
    <property type="evidence" value="ECO:0007669"/>
    <property type="project" value="UniProtKB-KW"/>
</dbReference>
<organism evidence="2 3">
    <name type="scientific">Gordonia asplenii</name>
    <dbReference type="NCBI Taxonomy" id="2725283"/>
    <lineage>
        <taxon>Bacteria</taxon>
        <taxon>Bacillati</taxon>
        <taxon>Actinomycetota</taxon>
        <taxon>Actinomycetes</taxon>
        <taxon>Mycobacteriales</taxon>
        <taxon>Gordoniaceae</taxon>
        <taxon>Gordonia</taxon>
    </lineage>
</organism>
<comment type="caution">
    <text evidence="2">The sequence shown here is derived from an EMBL/GenBank/DDBJ whole genome shotgun (WGS) entry which is preliminary data.</text>
</comment>
<evidence type="ECO:0000259" key="1">
    <source>
        <dbReference type="Pfam" id="PF01738"/>
    </source>
</evidence>
<protein>
    <submittedName>
        <fullName evidence="2">Dienelactone hydrolase family protein</fullName>
    </submittedName>
</protein>
<evidence type="ECO:0000313" key="3">
    <source>
        <dbReference type="Proteomes" id="UP000550729"/>
    </source>
</evidence>
<dbReference type="SUPFAM" id="SSF53474">
    <property type="entry name" value="alpha/beta-Hydrolases"/>
    <property type="match status" value="1"/>
</dbReference>
<dbReference type="PANTHER" id="PTHR46623">
    <property type="entry name" value="CARBOXYMETHYLENEBUTENOLIDASE-RELATED"/>
    <property type="match status" value="1"/>
</dbReference>
<dbReference type="AlphaFoldDB" id="A0A848L4R7"/>
<dbReference type="InterPro" id="IPR051049">
    <property type="entry name" value="Dienelactone_hydrolase-like"/>
</dbReference>
<keyword evidence="2" id="KW-0378">Hydrolase</keyword>
<keyword evidence="3" id="KW-1185">Reference proteome</keyword>
<accession>A0A848L4R7</accession>
<dbReference type="PANTHER" id="PTHR46623:SF10">
    <property type="entry name" value="CARBOXYMETHYLENEBUTENOLIDASE HOMOLOG"/>
    <property type="match status" value="1"/>
</dbReference>
<dbReference type="EMBL" id="JABBNB010000024">
    <property type="protein sequence ID" value="NMO03571.1"/>
    <property type="molecule type" value="Genomic_DNA"/>
</dbReference>
<gene>
    <name evidence="2" type="ORF">HH308_20350</name>
</gene>